<sequence>MPFQEASSHCLCPPHGPFSSPQVLTKHYSVSPHILGLVTSSGQIPFYGWDCMRSLSRRFLNPDSSFVYTFKTATTHSFLSLNAPNTPISLSNCIAHEMIALSRRLSLQPQVCVNTYRCATV</sequence>
<name>A0AAW2CEF7_9ROSI</name>
<comment type="caution">
    <text evidence="1">The sequence shown here is derived from an EMBL/GenBank/DDBJ whole genome shotgun (WGS) entry which is preliminary data.</text>
</comment>
<proteinExistence type="predicted"/>
<dbReference type="Proteomes" id="UP001459277">
    <property type="component" value="Unassembled WGS sequence"/>
</dbReference>
<gene>
    <name evidence="1" type="ORF">SO802_020081</name>
</gene>
<evidence type="ECO:0000313" key="1">
    <source>
        <dbReference type="EMBL" id="KAK9995395.1"/>
    </source>
</evidence>
<protein>
    <submittedName>
        <fullName evidence="1">Uncharacterized protein</fullName>
    </submittedName>
</protein>
<dbReference type="AlphaFoldDB" id="A0AAW2CEF7"/>
<reference evidence="1 2" key="1">
    <citation type="submission" date="2024-01" db="EMBL/GenBank/DDBJ databases">
        <title>A telomere-to-telomere, gap-free genome of sweet tea (Lithocarpus litseifolius).</title>
        <authorList>
            <person name="Zhou J."/>
        </authorList>
    </citation>
    <scope>NUCLEOTIDE SEQUENCE [LARGE SCALE GENOMIC DNA]</scope>
    <source>
        <strain evidence="1">Zhou-2022a</strain>
        <tissue evidence="1">Leaf</tissue>
    </source>
</reference>
<evidence type="ECO:0000313" key="2">
    <source>
        <dbReference type="Proteomes" id="UP001459277"/>
    </source>
</evidence>
<keyword evidence="2" id="KW-1185">Reference proteome</keyword>
<accession>A0AAW2CEF7</accession>
<organism evidence="1 2">
    <name type="scientific">Lithocarpus litseifolius</name>
    <dbReference type="NCBI Taxonomy" id="425828"/>
    <lineage>
        <taxon>Eukaryota</taxon>
        <taxon>Viridiplantae</taxon>
        <taxon>Streptophyta</taxon>
        <taxon>Embryophyta</taxon>
        <taxon>Tracheophyta</taxon>
        <taxon>Spermatophyta</taxon>
        <taxon>Magnoliopsida</taxon>
        <taxon>eudicotyledons</taxon>
        <taxon>Gunneridae</taxon>
        <taxon>Pentapetalae</taxon>
        <taxon>rosids</taxon>
        <taxon>fabids</taxon>
        <taxon>Fagales</taxon>
        <taxon>Fagaceae</taxon>
        <taxon>Lithocarpus</taxon>
    </lineage>
</organism>
<dbReference type="EMBL" id="JAZDWU010000007">
    <property type="protein sequence ID" value="KAK9995395.1"/>
    <property type="molecule type" value="Genomic_DNA"/>
</dbReference>